<name>A0A1M4RV27_9ACTO</name>
<feature type="transmembrane region" description="Helical" evidence="2">
    <location>
        <begin position="339"/>
        <end position="358"/>
    </location>
</feature>
<feature type="transmembrane region" description="Helical" evidence="2">
    <location>
        <begin position="197"/>
        <end position="218"/>
    </location>
</feature>
<dbReference type="Pfam" id="PF19877">
    <property type="entry name" value="DUF6350"/>
    <property type="match status" value="1"/>
</dbReference>
<feature type="transmembrane region" description="Helical" evidence="2">
    <location>
        <begin position="151"/>
        <end position="170"/>
    </location>
</feature>
<evidence type="ECO:0000313" key="4">
    <source>
        <dbReference type="Proteomes" id="UP000184291"/>
    </source>
</evidence>
<evidence type="ECO:0000313" key="3">
    <source>
        <dbReference type="EMBL" id="SHE23846.1"/>
    </source>
</evidence>
<feature type="transmembrane region" description="Helical" evidence="2">
    <location>
        <begin position="257"/>
        <end position="275"/>
    </location>
</feature>
<dbReference type="RefSeq" id="WP_073326979.1">
    <property type="nucleotide sequence ID" value="NZ_FQTT01000001.1"/>
</dbReference>
<gene>
    <name evidence="3" type="ORF">ACGLYG10_0043</name>
</gene>
<keyword evidence="4" id="KW-1185">Reference proteome</keyword>
<feature type="transmembrane region" description="Helical" evidence="2">
    <location>
        <begin position="62"/>
        <end position="81"/>
    </location>
</feature>
<reference evidence="4" key="1">
    <citation type="submission" date="2016-09" db="EMBL/GenBank/DDBJ databases">
        <authorList>
            <person name="Strepis N."/>
        </authorList>
    </citation>
    <scope>NUCLEOTIDE SEQUENCE [LARGE SCALE GENOMIC DNA]</scope>
</reference>
<sequence length="429" mass="43695">MNLRDRLHRQPPPTPGGSRRPTLPADWPLAVRAGVEAVALGWGVVVLPTLVLYLVDSSRDAAAALTLGGVLRTGTGIWSLGFGGAMGSPDGDYGTLSLPLLGLTLLQAWLTRSSVRRARISGPAAGAIAVLAATLTALLIAVATHPADSRTWTAVIGVTVLNAAVTAGYLQRSGRGWPAPAAWQERRPRWLGAALRIARELALVLLGLAAVVALAGLIAGSGRVARLHDAVAGGSLAATVGLVALQLGWLPTWMVWALSWLAGPGFVVGAGSVFSPTRVLAGAVPALPLLGGLPTAAVGTWGGALPFVIAVAAGIVAWRHRVVLRELPLRQAAATAATVTALLGVGVLLVGLAASGQIGPGRMAEVGPRVGYVAVIVALMVLVGAGLVAVLPHPRTRALTRRGVEATAAATSAAVGSAREHLKTRTDRR</sequence>
<dbReference type="Proteomes" id="UP000184291">
    <property type="component" value="Unassembled WGS sequence"/>
</dbReference>
<feature type="region of interest" description="Disordered" evidence="1">
    <location>
        <begin position="1"/>
        <end position="23"/>
    </location>
</feature>
<evidence type="ECO:0000256" key="1">
    <source>
        <dbReference type="SAM" id="MobiDB-lite"/>
    </source>
</evidence>
<dbReference type="OrthoDB" id="3742900at2"/>
<dbReference type="STRING" id="1892869.ACGLYG10_0043"/>
<feature type="transmembrane region" description="Helical" evidence="2">
    <location>
        <begin position="122"/>
        <end position="145"/>
    </location>
</feature>
<feature type="transmembrane region" description="Helical" evidence="2">
    <location>
        <begin position="37"/>
        <end position="55"/>
    </location>
</feature>
<proteinExistence type="predicted"/>
<feature type="transmembrane region" description="Helical" evidence="2">
    <location>
        <begin position="370"/>
        <end position="392"/>
    </location>
</feature>
<keyword evidence="2" id="KW-0472">Membrane</keyword>
<feature type="transmembrane region" description="Helical" evidence="2">
    <location>
        <begin position="93"/>
        <end position="110"/>
    </location>
</feature>
<feature type="transmembrane region" description="Helical" evidence="2">
    <location>
        <begin position="295"/>
        <end position="318"/>
    </location>
</feature>
<dbReference type="EMBL" id="FQTT01000001">
    <property type="protein sequence ID" value="SHE23846.1"/>
    <property type="molecule type" value="Genomic_DNA"/>
</dbReference>
<keyword evidence="2" id="KW-0812">Transmembrane</keyword>
<dbReference type="InterPro" id="IPR045931">
    <property type="entry name" value="DUF6350"/>
</dbReference>
<dbReference type="AlphaFoldDB" id="A0A1M4RV27"/>
<evidence type="ECO:0000256" key="2">
    <source>
        <dbReference type="SAM" id="Phobius"/>
    </source>
</evidence>
<keyword evidence="2" id="KW-1133">Transmembrane helix</keyword>
<organism evidence="3 4">
    <name type="scientific">Actinomyces glycerinitolerans</name>
    <dbReference type="NCBI Taxonomy" id="1892869"/>
    <lineage>
        <taxon>Bacteria</taxon>
        <taxon>Bacillati</taxon>
        <taxon>Actinomycetota</taxon>
        <taxon>Actinomycetes</taxon>
        <taxon>Actinomycetales</taxon>
        <taxon>Actinomycetaceae</taxon>
        <taxon>Actinomyces</taxon>
    </lineage>
</organism>
<feature type="transmembrane region" description="Helical" evidence="2">
    <location>
        <begin position="230"/>
        <end position="250"/>
    </location>
</feature>
<accession>A0A1M4RV27</accession>
<protein>
    <submittedName>
        <fullName evidence="3">Uncharacterized protein</fullName>
    </submittedName>
</protein>